<gene>
    <name evidence="8" type="ORF">JCM19235_1923</name>
</gene>
<organism evidence="8 9">
    <name type="scientific">Vibrio maritimus</name>
    <dbReference type="NCBI Taxonomy" id="990268"/>
    <lineage>
        <taxon>Bacteria</taxon>
        <taxon>Pseudomonadati</taxon>
        <taxon>Pseudomonadota</taxon>
        <taxon>Gammaproteobacteria</taxon>
        <taxon>Vibrionales</taxon>
        <taxon>Vibrionaceae</taxon>
        <taxon>Vibrio</taxon>
    </lineage>
</organism>
<feature type="domain" description="Tyr recombinase" evidence="6">
    <location>
        <begin position="128"/>
        <end position="260"/>
    </location>
</feature>
<dbReference type="InterPro" id="IPR050808">
    <property type="entry name" value="Phage_Integrase"/>
</dbReference>
<evidence type="ECO:0000256" key="5">
    <source>
        <dbReference type="PROSITE-ProRule" id="PRU01248"/>
    </source>
</evidence>
<reference evidence="8 9" key="1">
    <citation type="submission" date="2014-09" db="EMBL/GenBank/DDBJ databases">
        <title>Vibrio maritimus JCM 19235. (C45) whole genome shotgun sequence.</title>
        <authorList>
            <person name="Sawabe T."/>
            <person name="Meirelles P."/>
            <person name="Nakanishi M."/>
            <person name="Sayaka M."/>
            <person name="Hattori M."/>
            <person name="Ohkuma M."/>
        </authorList>
    </citation>
    <scope>NUCLEOTIDE SEQUENCE [LARGE SCALE GENOMIC DNA]</scope>
    <source>
        <strain evidence="9">JCM19235</strain>
    </source>
</reference>
<sequence>MAQGVDPQIQKAANLAELAAAQGSTFRAIAEQWLESKKDDIKPKTYAGHVQKLTKHVYPALGKLPVDQITAPIAISALRPVERKGQLETVKRTCALLNRVMTYAVNSGLIYHNPLAGIGDVFKQPQSENLPVIKPAELPELLQAMAMSPMNLITRCLFELQMHTMTRPNEAAGARWDEFDLDAREWHIPGERMKAGRLHKIPLSPKVLEVVEILKSFDDGSGFLFPSRRSESGHIDAETLNRALRRAGYANRQCAHTLRT</sequence>
<keyword evidence="2" id="KW-0229">DNA integration</keyword>
<dbReference type="Proteomes" id="UP000029228">
    <property type="component" value="Unassembled WGS sequence"/>
</dbReference>
<dbReference type="CDD" id="cd00801">
    <property type="entry name" value="INT_P4_C"/>
    <property type="match status" value="1"/>
</dbReference>
<dbReference type="Gene3D" id="1.10.443.10">
    <property type="entry name" value="Intergrase catalytic core"/>
    <property type="match status" value="1"/>
</dbReference>
<comment type="caution">
    <text evidence="8">The sequence shown here is derived from an EMBL/GenBank/DDBJ whole genome shotgun (WGS) entry which is preliminary data.</text>
</comment>
<dbReference type="Pfam" id="PF00589">
    <property type="entry name" value="Phage_integrase"/>
    <property type="match status" value="1"/>
</dbReference>
<evidence type="ECO:0000313" key="9">
    <source>
        <dbReference type="Proteomes" id="UP000029228"/>
    </source>
</evidence>
<dbReference type="STRING" id="990268.JCM19235_1923"/>
<accession>A0A090RSZ2</accession>
<dbReference type="GO" id="GO:0003677">
    <property type="term" value="F:DNA binding"/>
    <property type="evidence" value="ECO:0007669"/>
    <property type="project" value="UniProtKB-UniRule"/>
</dbReference>
<comment type="similarity">
    <text evidence="1">Belongs to the 'phage' integrase family.</text>
</comment>
<dbReference type="GO" id="GO:0015074">
    <property type="term" value="P:DNA integration"/>
    <property type="evidence" value="ECO:0007669"/>
    <property type="project" value="UniProtKB-KW"/>
</dbReference>
<dbReference type="EMBL" id="BBMR01000003">
    <property type="protein sequence ID" value="GAL18500.1"/>
    <property type="molecule type" value="Genomic_DNA"/>
</dbReference>
<protein>
    <submittedName>
        <fullName evidence="8">Phage integrase</fullName>
    </submittedName>
</protein>
<dbReference type="GO" id="GO:0006310">
    <property type="term" value="P:DNA recombination"/>
    <property type="evidence" value="ECO:0007669"/>
    <property type="project" value="UniProtKB-KW"/>
</dbReference>
<dbReference type="Gene3D" id="1.10.150.130">
    <property type="match status" value="1"/>
</dbReference>
<dbReference type="InterPro" id="IPR013762">
    <property type="entry name" value="Integrase-like_cat_sf"/>
</dbReference>
<feature type="domain" description="Core-binding (CB)" evidence="7">
    <location>
        <begin position="24"/>
        <end position="105"/>
    </location>
</feature>
<dbReference type="InterPro" id="IPR010998">
    <property type="entry name" value="Integrase_recombinase_N"/>
</dbReference>
<dbReference type="Pfam" id="PF22022">
    <property type="entry name" value="Phage_int_M"/>
    <property type="match status" value="1"/>
</dbReference>
<dbReference type="PANTHER" id="PTHR30629:SF6">
    <property type="entry name" value="PROPHAGE INTEGRASE INTA-RELATED"/>
    <property type="match status" value="1"/>
</dbReference>
<evidence type="ECO:0000256" key="2">
    <source>
        <dbReference type="ARBA" id="ARBA00022908"/>
    </source>
</evidence>
<dbReference type="InterPro" id="IPR011010">
    <property type="entry name" value="DNA_brk_join_enz"/>
</dbReference>
<dbReference type="PANTHER" id="PTHR30629">
    <property type="entry name" value="PROPHAGE INTEGRASE"/>
    <property type="match status" value="1"/>
</dbReference>
<evidence type="ECO:0000256" key="1">
    <source>
        <dbReference type="ARBA" id="ARBA00008857"/>
    </source>
</evidence>
<dbReference type="InterPro" id="IPR002104">
    <property type="entry name" value="Integrase_catalytic"/>
</dbReference>
<dbReference type="InterPro" id="IPR044068">
    <property type="entry name" value="CB"/>
</dbReference>
<evidence type="ECO:0000256" key="4">
    <source>
        <dbReference type="ARBA" id="ARBA00023172"/>
    </source>
</evidence>
<dbReference type="SUPFAM" id="SSF56349">
    <property type="entry name" value="DNA breaking-rejoining enzymes"/>
    <property type="match status" value="1"/>
</dbReference>
<evidence type="ECO:0000259" key="6">
    <source>
        <dbReference type="PROSITE" id="PS51898"/>
    </source>
</evidence>
<keyword evidence="9" id="KW-1185">Reference proteome</keyword>
<keyword evidence="3 5" id="KW-0238">DNA-binding</keyword>
<evidence type="ECO:0000256" key="3">
    <source>
        <dbReference type="ARBA" id="ARBA00023125"/>
    </source>
</evidence>
<dbReference type="AlphaFoldDB" id="A0A090RSZ2"/>
<name>A0A090RSZ2_9VIBR</name>
<keyword evidence="4" id="KW-0233">DNA recombination</keyword>
<dbReference type="OrthoDB" id="9795573at2"/>
<evidence type="ECO:0000259" key="7">
    <source>
        <dbReference type="PROSITE" id="PS51900"/>
    </source>
</evidence>
<dbReference type="InterPro" id="IPR053876">
    <property type="entry name" value="Phage_int_M"/>
</dbReference>
<proteinExistence type="inferred from homology"/>
<evidence type="ECO:0000313" key="8">
    <source>
        <dbReference type="EMBL" id="GAL18500.1"/>
    </source>
</evidence>
<dbReference type="PROSITE" id="PS51898">
    <property type="entry name" value="TYR_RECOMBINASE"/>
    <property type="match status" value="1"/>
</dbReference>
<dbReference type="PROSITE" id="PS51900">
    <property type="entry name" value="CB"/>
    <property type="match status" value="1"/>
</dbReference>